<gene>
    <name evidence="1" type="ORF">LK10_17905</name>
</gene>
<protein>
    <recommendedName>
        <fullName evidence="3">Lantibiotic</fullName>
    </recommendedName>
</protein>
<accession>A0A0B2AH13</accession>
<evidence type="ECO:0000313" key="1">
    <source>
        <dbReference type="EMBL" id="KHL01033.1"/>
    </source>
</evidence>
<name>A0A0B2AH13_9MICC</name>
<dbReference type="RefSeq" id="WP_043126667.1">
    <property type="nucleotide sequence ID" value="NZ_JTDL01000145.1"/>
</dbReference>
<dbReference type="Proteomes" id="UP000030982">
    <property type="component" value="Unassembled WGS sequence"/>
</dbReference>
<proteinExistence type="predicted"/>
<sequence>MANILEQQELGAIVSPQWDTDARATDGSTPSLQAQIDSEFERIASPYMASSGWICTLTIECGTFICACR</sequence>
<reference evidence="1 2" key="1">
    <citation type="submission" date="2014-09" db="EMBL/GenBank/DDBJ databases">
        <title>Genome sequence of Sinomonas sp. MUSC 117.</title>
        <authorList>
            <person name="Lee L.-H."/>
        </authorList>
    </citation>
    <scope>NUCLEOTIDE SEQUENCE [LARGE SCALE GENOMIC DNA]</scope>
    <source>
        <strain evidence="1 2">MUSC 117</strain>
    </source>
</reference>
<comment type="caution">
    <text evidence="1">The sequence shown here is derived from an EMBL/GenBank/DDBJ whole genome shotgun (WGS) entry which is preliminary data.</text>
</comment>
<keyword evidence="2" id="KW-1185">Reference proteome</keyword>
<evidence type="ECO:0008006" key="3">
    <source>
        <dbReference type="Google" id="ProtNLM"/>
    </source>
</evidence>
<evidence type="ECO:0000313" key="2">
    <source>
        <dbReference type="Proteomes" id="UP000030982"/>
    </source>
</evidence>
<dbReference type="EMBL" id="JTDL01000145">
    <property type="protein sequence ID" value="KHL01033.1"/>
    <property type="molecule type" value="Genomic_DNA"/>
</dbReference>
<organism evidence="1 2">
    <name type="scientific">Sinomonas humi</name>
    <dbReference type="NCBI Taxonomy" id="1338436"/>
    <lineage>
        <taxon>Bacteria</taxon>
        <taxon>Bacillati</taxon>
        <taxon>Actinomycetota</taxon>
        <taxon>Actinomycetes</taxon>
        <taxon>Micrococcales</taxon>
        <taxon>Micrococcaceae</taxon>
        <taxon>Sinomonas</taxon>
    </lineage>
</organism>
<dbReference type="OrthoDB" id="5120809at2"/>
<dbReference type="AlphaFoldDB" id="A0A0B2AH13"/>